<dbReference type="EMBL" id="FNMU01000003">
    <property type="protein sequence ID" value="SDW50296.1"/>
    <property type="molecule type" value="Genomic_DNA"/>
</dbReference>
<dbReference type="PANTHER" id="PTHR48108">
    <property type="entry name" value="CBS DOMAIN-CONTAINING PROTEIN CBSX2, CHLOROPLASTIC"/>
    <property type="match status" value="1"/>
</dbReference>
<dbReference type="InterPro" id="IPR002708">
    <property type="entry name" value="HcyBio"/>
</dbReference>
<evidence type="ECO:0000313" key="8">
    <source>
        <dbReference type="EMBL" id="SDW50296.1"/>
    </source>
</evidence>
<dbReference type="SMART" id="SM00116">
    <property type="entry name" value="CBS"/>
    <property type="match status" value="2"/>
</dbReference>
<dbReference type="PIRSF" id="PIRSF004698">
    <property type="entry name" value="UCP004698_CBS_MJ0100"/>
    <property type="match status" value="1"/>
</dbReference>
<dbReference type="Proteomes" id="UP000186879">
    <property type="component" value="Chromosome"/>
</dbReference>
<dbReference type="EMBL" id="CP017921">
    <property type="protein sequence ID" value="APH39302.1"/>
    <property type="molecule type" value="Genomic_DNA"/>
</dbReference>
<evidence type="ECO:0000313" key="9">
    <source>
        <dbReference type="Proteomes" id="UP000186879"/>
    </source>
</evidence>
<evidence type="ECO:0000256" key="3">
    <source>
        <dbReference type="ARBA" id="ARBA00023167"/>
    </source>
</evidence>
<feature type="domain" description="CBS" evidence="5">
    <location>
        <begin position="446"/>
        <end position="500"/>
    </location>
</feature>
<dbReference type="InterPro" id="IPR016426">
    <property type="entry name" value="MA1821-like"/>
</dbReference>
<evidence type="ECO:0000313" key="6">
    <source>
        <dbReference type="EMBL" id="APH39302.1"/>
    </source>
</evidence>
<dbReference type="GO" id="GO:0009086">
    <property type="term" value="P:methionine biosynthetic process"/>
    <property type="evidence" value="ECO:0007669"/>
    <property type="project" value="UniProtKB-KW"/>
</dbReference>
<dbReference type="Gene3D" id="3.10.580.10">
    <property type="entry name" value="CBS-domain"/>
    <property type="match status" value="1"/>
</dbReference>
<evidence type="ECO:0000313" key="11">
    <source>
        <dbReference type="Proteomes" id="UP000267921"/>
    </source>
</evidence>
<sequence length="500" mass="54572">MVEKSIEEINRRINEGNVNVVTAEEMVGIVGELGAKEAAREVDVVTTGTFGAMCSSGVWLNFGHPEPPMKMNKVFLNGVEAYSGVAAVDAFIGAGQLSETEGFDYGGAHVIEDLIRGKSIDLHATSYGTDCYPRKTLDTTLNIYDLNQAIMINPRNGYQKYNVATNGINRTIYTYMGSLLPNYGNVTYSGAGVLSPLSNDPDYQTIGVGTPIFLGGTKGHIIGEGTQHSPETNFGTLMLRGDLKDMSADYIRAANFHEYGTSLYVGMGIPIPILNEQLAQSTAVTDKDVVTNVLDYGVPSRDRPVLRKVNYEELRSGSIEINGKDTPTSSMSSFKKSREIAGELKKWVATGEFFVNSPSQRLPAKATCKPMRQTTRNPLVQDIMARDVVVIDENATFHEAAKMIMENTFSHLPVVSEDGKLSGIVTAWDISKAVAETGCNYVKDIMTKKVLTSNATDPIDIAARNLDMKEVSAMPVIDNDRYVIGIITSNDISKLFARRR</sequence>
<dbReference type="OrthoDB" id="295172at2157"/>
<keyword evidence="9" id="KW-1185">Reference proteome</keyword>
<protein>
    <submittedName>
        <fullName evidence="7">CBS domain-containing protein</fullName>
    </submittedName>
    <submittedName>
        <fullName evidence="8">Uncharacterized conserved protein, DUF39 family</fullName>
    </submittedName>
</protein>
<evidence type="ECO:0000313" key="7">
    <source>
        <dbReference type="EMBL" id="RNI09631.1"/>
    </source>
</evidence>
<dbReference type="GeneID" id="30583556"/>
<reference evidence="7 11" key="3">
    <citation type="submission" date="2018-10" db="EMBL/GenBank/DDBJ databases">
        <title>Cultivation of a novel Methanohalophilus strain from Kebrit Deep of the Red Sea and a genomic comparison of members of the genus Methanohalophilus.</title>
        <authorList>
            <person name="Guan Y."/>
            <person name="Ngugi D.K."/>
            <person name="Stingl U."/>
        </authorList>
    </citation>
    <scope>NUCLEOTIDE SEQUENCE [LARGE SCALE GENOMIC DNA]</scope>
    <source>
        <strain evidence="7 11">DSM 3094</strain>
    </source>
</reference>
<dbReference type="InterPro" id="IPR046342">
    <property type="entry name" value="CBS_dom_sf"/>
</dbReference>
<dbReference type="Proteomes" id="UP000267921">
    <property type="component" value="Unassembled WGS sequence"/>
</dbReference>
<keyword evidence="3" id="KW-0486">Methionine biosynthesis</keyword>
<evidence type="ECO:0000313" key="10">
    <source>
        <dbReference type="Proteomes" id="UP000198669"/>
    </source>
</evidence>
<dbReference type="SUPFAM" id="SSF54631">
    <property type="entry name" value="CBS-domain pair"/>
    <property type="match status" value="1"/>
</dbReference>
<accession>A0A1L3Q344</accession>
<dbReference type="InterPro" id="IPR051462">
    <property type="entry name" value="CBS_domain-containing"/>
</dbReference>
<gene>
    <name evidence="6" type="ORF">BHR79_07280</name>
    <name evidence="7" type="ORF">EFE40_02955</name>
    <name evidence="8" type="ORF">SAMN04515625_1055</name>
</gene>
<keyword evidence="1" id="KW-0028">Amino-acid biosynthesis</keyword>
<evidence type="ECO:0000256" key="2">
    <source>
        <dbReference type="ARBA" id="ARBA00022737"/>
    </source>
</evidence>
<dbReference type="AlphaFoldDB" id="A0A1L3Q344"/>
<keyword evidence="4" id="KW-0129">CBS domain</keyword>
<dbReference type="EMBL" id="RJJG01000003">
    <property type="protein sequence ID" value="RNI09631.1"/>
    <property type="molecule type" value="Genomic_DNA"/>
</dbReference>
<evidence type="ECO:0000256" key="1">
    <source>
        <dbReference type="ARBA" id="ARBA00022605"/>
    </source>
</evidence>
<dbReference type="InterPro" id="IPR000644">
    <property type="entry name" value="CBS_dom"/>
</dbReference>
<name>A0A1L3Q344_9EURY</name>
<reference evidence="6 9" key="1">
    <citation type="submission" date="2016-10" db="EMBL/GenBank/DDBJ databases">
        <title>Methanohalophilus halophilus.</title>
        <authorList>
            <person name="L'haridon S."/>
        </authorList>
    </citation>
    <scope>NUCLEOTIDE SEQUENCE [LARGE SCALE GENOMIC DNA]</scope>
    <source>
        <strain evidence="6 9">Z-7982</strain>
    </source>
</reference>
<dbReference type="Proteomes" id="UP000198669">
    <property type="component" value="Unassembled WGS sequence"/>
</dbReference>
<evidence type="ECO:0000256" key="4">
    <source>
        <dbReference type="PROSITE-ProRule" id="PRU00703"/>
    </source>
</evidence>
<dbReference type="STRING" id="2177.BHR79_07280"/>
<reference evidence="8 10" key="2">
    <citation type="submission" date="2016-10" db="EMBL/GenBank/DDBJ databases">
        <authorList>
            <person name="de Groot N.N."/>
        </authorList>
    </citation>
    <scope>NUCLEOTIDE SEQUENCE [LARGE SCALE GENOMIC DNA]</scope>
    <source>
        <strain evidence="8 10">Z-7982</strain>
    </source>
</reference>
<dbReference type="Pfam" id="PF00571">
    <property type="entry name" value="CBS"/>
    <property type="match status" value="2"/>
</dbReference>
<proteinExistence type="predicted"/>
<organism evidence="6 9">
    <name type="scientific">Methanohalophilus halophilus</name>
    <dbReference type="NCBI Taxonomy" id="2177"/>
    <lineage>
        <taxon>Archaea</taxon>
        <taxon>Methanobacteriati</taxon>
        <taxon>Methanobacteriota</taxon>
        <taxon>Stenosarchaea group</taxon>
        <taxon>Methanomicrobia</taxon>
        <taxon>Methanosarcinales</taxon>
        <taxon>Methanosarcinaceae</taxon>
        <taxon>Methanohalophilus</taxon>
    </lineage>
</organism>
<evidence type="ECO:0000259" key="5">
    <source>
        <dbReference type="PROSITE" id="PS51371"/>
    </source>
</evidence>
<dbReference type="KEGG" id="mhaz:BHR79_07280"/>
<feature type="domain" description="CBS" evidence="5">
    <location>
        <begin position="384"/>
        <end position="442"/>
    </location>
</feature>
<keyword evidence="2" id="KW-0677">Repeat</keyword>
<dbReference type="PROSITE" id="PS51371">
    <property type="entry name" value="CBS"/>
    <property type="match status" value="2"/>
</dbReference>
<dbReference type="Pfam" id="PF01837">
    <property type="entry name" value="HcyBio"/>
    <property type="match status" value="1"/>
</dbReference>
<dbReference type="PANTHER" id="PTHR48108:SF30">
    <property type="entry name" value="L-ASPARTATE SEMIALDEHYDE SULFURTRANSFERASE"/>
    <property type="match status" value="1"/>
</dbReference>
<dbReference type="RefSeq" id="WP_072561733.1">
    <property type="nucleotide sequence ID" value="NZ_CP017921.1"/>
</dbReference>